<dbReference type="EMBL" id="JAADZU010000008">
    <property type="protein sequence ID" value="NDK88746.1"/>
    <property type="molecule type" value="Genomic_DNA"/>
</dbReference>
<accession>A0A7K3LKH7</accession>
<keyword evidence="3" id="KW-0813">Transport</keyword>
<feature type="transmembrane region" description="Helical" evidence="12">
    <location>
        <begin position="310"/>
        <end position="332"/>
    </location>
</feature>
<evidence type="ECO:0000313" key="13">
    <source>
        <dbReference type="EMBL" id="NDK88746.1"/>
    </source>
</evidence>
<evidence type="ECO:0000256" key="8">
    <source>
        <dbReference type="ARBA" id="ARBA00022982"/>
    </source>
</evidence>
<evidence type="ECO:0000256" key="12">
    <source>
        <dbReference type="SAM" id="Phobius"/>
    </source>
</evidence>
<feature type="transmembrane region" description="Helical" evidence="12">
    <location>
        <begin position="239"/>
        <end position="258"/>
    </location>
</feature>
<dbReference type="GO" id="GO:0009055">
    <property type="term" value="F:electron transfer activity"/>
    <property type="evidence" value="ECO:0007669"/>
    <property type="project" value="TreeGrafter"/>
</dbReference>
<evidence type="ECO:0000256" key="10">
    <source>
        <dbReference type="ARBA" id="ARBA00023004"/>
    </source>
</evidence>
<dbReference type="GO" id="GO:0046872">
    <property type="term" value="F:metal ion binding"/>
    <property type="evidence" value="ECO:0007669"/>
    <property type="project" value="UniProtKB-KW"/>
</dbReference>
<name>A0A7K3LKH7_9ACTN</name>
<evidence type="ECO:0000256" key="7">
    <source>
        <dbReference type="ARBA" id="ARBA00022723"/>
    </source>
</evidence>
<dbReference type="InterPro" id="IPR003317">
    <property type="entry name" value="Cyt-d_oxidase_su2"/>
</dbReference>
<dbReference type="AlphaFoldDB" id="A0A7K3LKH7"/>
<dbReference type="RefSeq" id="WP_059035933.1">
    <property type="nucleotide sequence ID" value="NZ_JAADZU010000008.1"/>
</dbReference>
<feature type="transmembrane region" description="Helical" evidence="12">
    <location>
        <begin position="265"/>
        <end position="290"/>
    </location>
</feature>
<evidence type="ECO:0000256" key="5">
    <source>
        <dbReference type="ARBA" id="ARBA00022617"/>
    </source>
</evidence>
<keyword evidence="14" id="KW-1185">Reference proteome</keyword>
<keyword evidence="9 12" id="KW-1133">Transmembrane helix</keyword>
<feature type="transmembrane region" description="Helical" evidence="12">
    <location>
        <begin position="99"/>
        <end position="119"/>
    </location>
</feature>
<keyword evidence="10" id="KW-0408">Iron</keyword>
<organism evidence="13 14">
    <name type="scientific">Gordonia desulfuricans</name>
    <dbReference type="NCBI Taxonomy" id="89051"/>
    <lineage>
        <taxon>Bacteria</taxon>
        <taxon>Bacillati</taxon>
        <taxon>Actinomycetota</taxon>
        <taxon>Actinomycetes</taxon>
        <taxon>Mycobacteriales</taxon>
        <taxon>Gordoniaceae</taxon>
        <taxon>Gordonia</taxon>
    </lineage>
</organism>
<dbReference type="GO" id="GO:0019646">
    <property type="term" value="P:aerobic electron transport chain"/>
    <property type="evidence" value="ECO:0007669"/>
    <property type="project" value="TreeGrafter"/>
</dbReference>
<keyword evidence="4" id="KW-1003">Cell membrane</keyword>
<evidence type="ECO:0000313" key="14">
    <source>
        <dbReference type="Proteomes" id="UP000466307"/>
    </source>
</evidence>
<dbReference type="GO" id="GO:0005886">
    <property type="term" value="C:plasma membrane"/>
    <property type="evidence" value="ECO:0007669"/>
    <property type="project" value="UniProtKB-SubCell"/>
</dbReference>
<feature type="transmembrane region" description="Helical" evidence="12">
    <location>
        <begin position="131"/>
        <end position="154"/>
    </location>
</feature>
<reference evidence="13 14" key="1">
    <citation type="submission" date="2020-01" db="EMBL/GenBank/DDBJ databases">
        <title>Investigation of new actinobacteria for the biodesulphurisation of diesel fuel.</title>
        <authorList>
            <person name="Athi Narayanan S.M."/>
        </authorList>
    </citation>
    <scope>NUCLEOTIDE SEQUENCE [LARGE SCALE GENOMIC DNA]</scope>
    <source>
        <strain evidence="13 14">213E</strain>
    </source>
</reference>
<feature type="transmembrane region" description="Helical" evidence="12">
    <location>
        <begin position="174"/>
        <end position="199"/>
    </location>
</feature>
<evidence type="ECO:0000256" key="11">
    <source>
        <dbReference type="ARBA" id="ARBA00023136"/>
    </source>
</evidence>
<feature type="transmembrane region" description="Helical" evidence="12">
    <location>
        <begin position="6"/>
        <end position="28"/>
    </location>
</feature>
<dbReference type="GO" id="GO:0016682">
    <property type="term" value="F:oxidoreductase activity, acting on diphenols and related substances as donors, oxygen as acceptor"/>
    <property type="evidence" value="ECO:0007669"/>
    <property type="project" value="TreeGrafter"/>
</dbReference>
<keyword evidence="6 12" id="KW-0812">Transmembrane</keyword>
<keyword evidence="5" id="KW-0349">Heme</keyword>
<proteinExistence type="inferred from homology"/>
<evidence type="ECO:0000256" key="3">
    <source>
        <dbReference type="ARBA" id="ARBA00022448"/>
    </source>
</evidence>
<dbReference type="GO" id="GO:0070069">
    <property type="term" value="C:cytochrome complex"/>
    <property type="evidence" value="ECO:0007669"/>
    <property type="project" value="TreeGrafter"/>
</dbReference>
<evidence type="ECO:0000256" key="1">
    <source>
        <dbReference type="ARBA" id="ARBA00004651"/>
    </source>
</evidence>
<dbReference type="NCBIfam" id="TIGR00203">
    <property type="entry name" value="cydB"/>
    <property type="match status" value="1"/>
</dbReference>
<protein>
    <submittedName>
        <fullName evidence="13">Cytochrome d ubiquinol oxidase subunit II</fullName>
    </submittedName>
</protein>
<evidence type="ECO:0000256" key="6">
    <source>
        <dbReference type="ARBA" id="ARBA00022692"/>
    </source>
</evidence>
<dbReference type="Proteomes" id="UP000466307">
    <property type="component" value="Unassembled WGS sequence"/>
</dbReference>
<dbReference type="PIRSF" id="PIRSF000267">
    <property type="entry name" value="Cyt_oxidse_sub2"/>
    <property type="match status" value="1"/>
</dbReference>
<dbReference type="PANTHER" id="PTHR43141:SF5">
    <property type="entry name" value="CYTOCHROME BD-I UBIQUINOL OXIDASE SUBUNIT 2"/>
    <property type="match status" value="1"/>
</dbReference>
<evidence type="ECO:0000256" key="4">
    <source>
        <dbReference type="ARBA" id="ARBA00022475"/>
    </source>
</evidence>
<evidence type="ECO:0000256" key="2">
    <source>
        <dbReference type="ARBA" id="ARBA00007543"/>
    </source>
</evidence>
<comment type="subcellular location">
    <subcellularLocation>
        <location evidence="1">Cell membrane</location>
        <topology evidence="1">Multi-pass membrane protein</topology>
    </subcellularLocation>
</comment>
<dbReference type="Pfam" id="PF02322">
    <property type="entry name" value="Cyt_bd_oxida_II"/>
    <property type="match status" value="1"/>
</dbReference>
<keyword evidence="7" id="KW-0479">Metal-binding</keyword>
<evidence type="ECO:0000256" key="9">
    <source>
        <dbReference type="ARBA" id="ARBA00022989"/>
    </source>
</evidence>
<sequence length="359" mass="39316">MMLANFWFILVAVLFIGYFVLEGFDFGVGMLMPFLGRTHTGGDEQVAATDEVADPDKRRRVLLNTIGPVWDGNEVWLLTAGGALFAAFGGWYATMFTAFYLPLFIILIGLITRVVAIEWRGKINDPRWRKWCDIGIGLGSWIPAILWGVAFANVVRGLPIDADHQYTAGFFNLLNPYALLGGLTTLLVFLTHGAIFLGLKTSGVLQQDAMKYAKVLAIPTLVVAAAFLLWTQFAYGNGWTWIPVLIAAVAAVVMVAATQVQREGIAFAATCIAIAGTVATLFSVLFPNVLPSTTNPAWNLTIENTVSSNYTLTVMTWAAVIVTPVVICYQAWTYWVFRKRISVEQIPKPAGLPSLRVGE</sequence>
<keyword evidence="11 12" id="KW-0472">Membrane</keyword>
<dbReference type="PANTHER" id="PTHR43141">
    <property type="entry name" value="CYTOCHROME BD2 SUBUNIT II"/>
    <property type="match status" value="1"/>
</dbReference>
<comment type="similarity">
    <text evidence="2">Belongs to the cytochrome ubiquinol oxidase subunit 2 family.</text>
</comment>
<feature type="transmembrane region" description="Helical" evidence="12">
    <location>
        <begin position="211"/>
        <end position="233"/>
    </location>
</feature>
<gene>
    <name evidence="13" type="primary">cydB</name>
    <name evidence="13" type="ORF">GYA93_03995</name>
</gene>
<keyword evidence="8" id="KW-0249">Electron transport</keyword>
<comment type="caution">
    <text evidence="13">The sequence shown here is derived from an EMBL/GenBank/DDBJ whole genome shotgun (WGS) entry which is preliminary data.</text>
</comment>